<protein>
    <recommendedName>
        <fullName evidence="1">DUF4440 domain-containing protein</fullName>
    </recommendedName>
</protein>
<dbReference type="Pfam" id="PF14534">
    <property type="entry name" value="DUF4440"/>
    <property type="match status" value="1"/>
</dbReference>
<accession>A0A2H3NTD5</accession>
<keyword evidence="3" id="KW-1185">Reference proteome</keyword>
<evidence type="ECO:0000259" key="1">
    <source>
        <dbReference type="Pfam" id="PF14534"/>
    </source>
</evidence>
<evidence type="ECO:0000313" key="2">
    <source>
        <dbReference type="EMBL" id="PEN09486.1"/>
    </source>
</evidence>
<reference evidence="2 3" key="1">
    <citation type="submission" date="2017-10" db="EMBL/GenBank/DDBJ databases">
        <title>Draft genome of Longimonas halophila.</title>
        <authorList>
            <person name="Goh K.M."/>
            <person name="Shamsir M.S."/>
            <person name="Lim S.W."/>
        </authorList>
    </citation>
    <scope>NUCLEOTIDE SEQUENCE [LARGE SCALE GENOMIC DNA]</scope>
    <source>
        <strain evidence="2 3">KCTC 42399</strain>
    </source>
</reference>
<dbReference type="InterPro" id="IPR027843">
    <property type="entry name" value="DUF4440"/>
</dbReference>
<dbReference type="OrthoDB" id="1442122at2"/>
<proteinExistence type="predicted"/>
<dbReference type="EMBL" id="PDEP01000001">
    <property type="protein sequence ID" value="PEN09486.1"/>
    <property type="molecule type" value="Genomic_DNA"/>
</dbReference>
<dbReference type="InterPro" id="IPR032710">
    <property type="entry name" value="NTF2-like_dom_sf"/>
</dbReference>
<comment type="caution">
    <text evidence="2">The sequence shown here is derived from an EMBL/GenBank/DDBJ whole genome shotgun (WGS) entry which is preliminary data.</text>
</comment>
<evidence type="ECO:0000313" key="3">
    <source>
        <dbReference type="Proteomes" id="UP000221024"/>
    </source>
</evidence>
<feature type="domain" description="DUF4440" evidence="1">
    <location>
        <begin position="57"/>
        <end position="167"/>
    </location>
</feature>
<name>A0A2H3NTD5_9BACT</name>
<dbReference type="Proteomes" id="UP000221024">
    <property type="component" value="Unassembled WGS sequence"/>
</dbReference>
<sequence length="180" mass="20277">MVPCHVHLRNNRFQSNIPSMRNRTHQAAWMLLLLILATGAAPSTTRAQDSSEAVEAVRNAEEEMRQAIVEGDLQTLEQLWQPDFIVNAPRNVVVPNRQAVLEVFQAGIASYSHYAQTRDTIRVQGNRAVVMGSESVRPDGNEAPHAGQTVHRRYTHVWEATDEGWRLAVRHAHIAQVEMD</sequence>
<dbReference type="AlphaFoldDB" id="A0A2H3NTD5"/>
<dbReference type="Gene3D" id="3.10.450.50">
    <property type="match status" value="1"/>
</dbReference>
<dbReference type="SUPFAM" id="SSF54427">
    <property type="entry name" value="NTF2-like"/>
    <property type="match status" value="1"/>
</dbReference>
<gene>
    <name evidence="2" type="ORF">CRI93_01795</name>
</gene>
<organism evidence="2 3">
    <name type="scientific">Longimonas halophila</name>
    <dbReference type="NCBI Taxonomy" id="1469170"/>
    <lineage>
        <taxon>Bacteria</taxon>
        <taxon>Pseudomonadati</taxon>
        <taxon>Rhodothermota</taxon>
        <taxon>Rhodothermia</taxon>
        <taxon>Rhodothermales</taxon>
        <taxon>Salisaetaceae</taxon>
        <taxon>Longimonas</taxon>
    </lineage>
</organism>